<organism evidence="1 2">
    <name type="scientific">Amycolatopsis vancoresmycina DSM 44592</name>
    <dbReference type="NCBI Taxonomy" id="1292037"/>
    <lineage>
        <taxon>Bacteria</taxon>
        <taxon>Bacillati</taxon>
        <taxon>Actinomycetota</taxon>
        <taxon>Actinomycetes</taxon>
        <taxon>Pseudonocardiales</taxon>
        <taxon>Pseudonocardiaceae</taxon>
        <taxon>Amycolatopsis</taxon>
    </lineage>
</organism>
<evidence type="ECO:0000313" key="2">
    <source>
        <dbReference type="Proteomes" id="UP000014139"/>
    </source>
</evidence>
<accession>R1G2C0</accession>
<dbReference type="PATRIC" id="fig|1292037.4.peg.4888"/>
<name>R1G2C0_9PSEU</name>
<sequence>MAAAQLSEIKTWPSTVDVATAASALGISKSYGYALAARGEFPCRVLAVGTRYRVVTASLVALLEEPGDTPPAA</sequence>
<evidence type="ECO:0000313" key="1">
    <source>
        <dbReference type="EMBL" id="EOD65617.1"/>
    </source>
</evidence>
<dbReference type="Proteomes" id="UP000014139">
    <property type="component" value="Unassembled WGS sequence"/>
</dbReference>
<proteinExistence type="predicted"/>
<dbReference type="eggNOG" id="ENOG5030IDF">
    <property type="taxonomic scope" value="Bacteria"/>
</dbReference>
<evidence type="ECO:0008006" key="3">
    <source>
        <dbReference type="Google" id="ProtNLM"/>
    </source>
</evidence>
<dbReference type="EMBL" id="AOUO01000384">
    <property type="protein sequence ID" value="EOD65617.1"/>
    <property type="molecule type" value="Genomic_DNA"/>
</dbReference>
<protein>
    <recommendedName>
        <fullName evidence="3">Helix-turn-helix domain-containing protein</fullName>
    </recommendedName>
</protein>
<reference evidence="1 2" key="1">
    <citation type="submission" date="2013-02" db="EMBL/GenBank/DDBJ databases">
        <title>Draft genome sequence of Amycolatopsis vancoresmycina strain DSM 44592T.</title>
        <authorList>
            <person name="Kumar S."/>
            <person name="Kaur N."/>
            <person name="Kaur C."/>
            <person name="Raghava G.P.S."/>
            <person name="Mayilraj S."/>
        </authorList>
    </citation>
    <scope>NUCLEOTIDE SEQUENCE [LARGE SCALE GENOMIC DNA]</scope>
    <source>
        <strain evidence="1 2">DSM 44592</strain>
    </source>
</reference>
<dbReference type="OrthoDB" id="4296536at2"/>
<comment type="caution">
    <text evidence="1">The sequence shown here is derived from an EMBL/GenBank/DDBJ whole genome shotgun (WGS) entry which is preliminary data.</text>
</comment>
<dbReference type="RefSeq" id="WP_003098031.1">
    <property type="nucleotide sequence ID" value="NZ_AOUO01000384.1"/>
</dbReference>
<dbReference type="AlphaFoldDB" id="R1G2C0"/>
<gene>
    <name evidence="1" type="ORF">H480_25825</name>
</gene>
<keyword evidence="2" id="KW-1185">Reference proteome</keyword>